<dbReference type="Proteomes" id="UP000324705">
    <property type="component" value="Chromosome 6B"/>
</dbReference>
<evidence type="ECO:0000313" key="3">
    <source>
        <dbReference type="Proteomes" id="UP000324705"/>
    </source>
</evidence>
<feature type="compositionally biased region" description="Low complexity" evidence="1">
    <location>
        <begin position="48"/>
        <end position="60"/>
    </location>
</feature>
<name>A0A9R0YY65_TRITD</name>
<proteinExistence type="predicted"/>
<gene>
    <name evidence="2" type="ORF">TRITD_6Bv1G214000</name>
</gene>
<dbReference type="Gramene" id="TRITD6Bv1G214000.6">
    <property type="protein sequence ID" value="TRITD6Bv1G214000.6"/>
    <property type="gene ID" value="TRITD6Bv1G214000"/>
</dbReference>
<organism evidence="2 3">
    <name type="scientific">Triticum turgidum subsp. durum</name>
    <name type="common">Durum wheat</name>
    <name type="synonym">Triticum durum</name>
    <dbReference type="NCBI Taxonomy" id="4567"/>
    <lineage>
        <taxon>Eukaryota</taxon>
        <taxon>Viridiplantae</taxon>
        <taxon>Streptophyta</taxon>
        <taxon>Embryophyta</taxon>
        <taxon>Tracheophyta</taxon>
        <taxon>Spermatophyta</taxon>
        <taxon>Magnoliopsida</taxon>
        <taxon>Liliopsida</taxon>
        <taxon>Poales</taxon>
        <taxon>Poaceae</taxon>
        <taxon>BOP clade</taxon>
        <taxon>Pooideae</taxon>
        <taxon>Triticodae</taxon>
        <taxon>Triticeae</taxon>
        <taxon>Triticinae</taxon>
        <taxon>Triticum</taxon>
    </lineage>
</organism>
<reference evidence="2 3" key="1">
    <citation type="submission" date="2017-09" db="EMBL/GenBank/DDBJ databases">
        <authorList>
            <consortium name="International Durum Wheat Genome Sequencing Consortium (IDWGSC)"/>
            <person name="Milanesi L."/>
        </authorList>
    </citation>
    <scope>NUCLEOTIDE SEQUENCE [LARGE SCALE GENOMIC DNA]</scope>
    <source>
        <strain evidence="3">cv. Svevo</strain>
    </source>
</reference>
<accession>A0A9R0YY65</accession>
<feature type="region of interest" description="Disordered" evidence="1">
    <location>
        <begin position="48"/>
        <end position="97"/>
    </location>
</feature>
<evidence type="ECO:0000256" key="1">
    <source>
        <dbReference type="SAM" id="MobiDB-lite"/>
    </source>
</evidence>
<protein>
    <submittedName>
        <fullName evidence="2">Uncharacterized protein</fullName>
    </submittedName>
</protein>
<evidence type="ECO:0000313" key="2">
    <source>
        <dbReference type="EMBL" id="VAI62652.1"/>
    </source>
</evidence>
<keyword evidence="3" id="KW-1185">Reference proteome</keyword>
<sequence length="135" mass="14118">MESRWRKAKMSLGLNLCVYVPRTLDDLDAGPPSTGSSTAALVSPAASSSSYATSANTTPTADPPNGSARGPGALMPTTPTPTSAGLRLSKSGSKSFKVPPPPCLLLYTCDVLVLPMMRASSFLPFFRHTHTHKVG</sequence>
<dbReference type="AlphaFoldDB" id="A0A9R0YY65"/>
<dbReference type="EMBL" id="LT934122">
    <property type="protein sequence ID" value="VAI62652.1"/>
    <property type="molecule type" value="Genomic_DNA"/>
</dbReference>